<comment type="function">
    <text evidence="1 10">Controls the rotational direction of flagella during chemotaxis.</text>
</comment>
<proteinExistence type="inferred from homology"/>
<comment type="subcellular location">
    <subcellularLocation>
        <location evidence="2">Cell membrane</location>
        <topology evidence="2">Single-pass membrane protein</topology>
    </subcellularLocation>
</comment>
<feature type="transmembrane region" description="Helical" evidence="10">
    <location>
        <begin position="6"/>
        <end position="29"/>
    </location>
</feature>
<dbReference type="AlphaFoldDB" id="A0A0B6ANA1"/>
<name>A0A0B6ANA1_PRIM2</name>
<sequence length="143" mass="15987">MFKNKLISKMIIIMLSLTLIGSIAVIVTLKYTEQASTEKGPSIDDVIKASVDVTDIKTNLKSNNYISISFKIQMDSKKAAAELQKRDFQVRDIIIKRLSDMSAQDFEGTQGLSTLETDIAKQIDQLMENGHVVKIYTTSKVLQ</sequence>
<evidence type="ECO:0000256" key="10">
    <source>
        <dbReference type="RuleBase" id="RU364125"/>
    </source>
</evidence>
<dbReference type="KEGG" id="bmeg:BG04_1100"/>
<dbReference type="PANTHER" id="PTHR35091:SF2">
    <property type="entry name" value="FLAGELLAR PROTEIN FLIL"/>
    <property type="match status" value="1"/>
</dbReference>
<keyword evidence="5 10" id="KW-0145">Chemotaxis</keyword>
<accession>A0A0B6ANA1</accession>
<dbReference type="EMBL" id="CP009920">
    <property type="protein sequence ID" value="AJI22582.1"/>
    <property type="molecule type" value="Genomic_DNA"/>
</dbReference>
<dbReference type="PANTHER" id="PTHR35091">
    <property type="entry name" value="FLAGELLAR PROTEIN FLIL"/>
    <property type="match status" value="1"/>
</dbReference>
<keyword evidence="9 10" id="KW-0472">Membrane</keyword>
<keyword evidence="11" id="KW-0969">Cilium</keyword>
<dbReference type="GO" id="GO:0005886">
    <property type="term" value="C:plasma membrane"/>
    <property type="evidence" value="ECO:0007669"/>
    <property type="project" value="UniProtKB-SubCell"/>
</dbReference>
<organism evidence="11 12">
    <name type="scientific">Priestia megaterium (strain ATCC 14581 / DSM 32 / CCUG 1817 / JCM 2506 / NBRC 15308 / NCIMB 9376 / NCTC 10342 / NRRL B-14308 / VKM B-512 / Ford 19)</name>
    <name type="common">Bacillus megaterium</name>
    <dbReference type="NCBI Taxonomy" id="1348623"/>
    <lineage>
        <taxon>Bacteria</taxon>
        <taxon>Bacillati</taxon>
        <taxon>Bacillota</taxon>
        <taxon>Bacilli</taxon>
        <taxon>Bacillales</taxon>
        <taxon>Bacillaceae</taxon>
        <taxon>Priestia</taxon>
    </lineage>
</organism>
<dbReference type="GO" id="GO:0009425">
    <property type="term" value="C:bacterial-type flagellum basal body"/>
    <property type="evidence" value="ECO:0007669"/>
    <property type="project" value="InterPro"/>
</dbReference>
<dbReference type="Pfam" id="PF03748">
    <property type="entry name" value="FliL"/>
    <property type="match status" value="1"/>
</dbReference>
<dbReference type="InterPro" id="IPR005503">
    <property type="entry name" value="FliL"/>
</dbReference>
<keyword evidence="6 10" id="KW-0812">Transmembrane</keyword>
<dbReference type="HOGENOM" id="CLU_099018_8_1_9"/>
<dbReference type="Proteomes" id="UP000031829">
    <property type="component" value="Chromosome"/>
</dbReference>
<evidence type="ECO:0000256" key="1">
    <source>
        <dbReference type="ARBA" id="ARBA00002254"/>
    </source>
</evidence>
<dbReference type="GeneID" id="93644576"/>
<evidence type="ECO:0000256" key="4">
    <source>
        <dbReference type="ARBA" id="ARBA00022475"/>
    </source>
</evidence>
<keyword evidence="4 10" id="KW-1003">Cell membrane</keyword>
<evidence type="ECO:0000313" key="12">
    <source>
        <dbReference type="Proteomes" id="UP000031829"/>
    </source>
</evidence>
<keyword evidence="8 10" id="KW-1133">Transmembrane helix</keyword>
<keyword evidence="11" id="KW-0966">Cell projection</keyword>
<dbReference type="NCBIfam" id="NF005826">
    <property type="entry name" value="PRK07718.1"/>
    <property type="match status" value="1"/>
</dbReference>
<comment type="similarity">
    <text evidence="3 10">Belongs to the FliL family.</text>
</comment>
<evidence type="ECO:0000256" key="6">
    <source>
        <dbReference type="ARBA" id="ARBA00022692"/>
    </source>
</evidence>
<evidence type="ECO:0000256" key="9">
    <source>
        <dbReference type="ARBA" id="ARBA00023136"/>
    </source>
</evidence>
<reference evidence="11 12" key="1">
    <citation type="journal article" date="2015" name="Genome Announc.">
        <title>Complete genome sequences for 35 biothreat assay-relevant bacillus species.</title>
        <authorList>
            <person name="Johnson S.L."/>
            <person name="Daligault H.E."/>
            <person name="Davenport K.W."/>
            <person name="Jaissle J."/>
            <person name="Frey K.G."/>
            <person name="Ladner J.T."/>
            <person name="Broomall S.M."/>
            <person name="Bishop-Lilly K.A."/>
            <person name="Bruce D.C."/>
            <person name="Gibbons H.S."/>
            <person name="Coyne S.R."/>
            <person name="Lo C.C."/>
            <person name="Meincke L."/>
            <person name="Munk A.C."/>
            <person name="Koroleva G.I."/>
            <person name="Rosenzweig C.N."/>
            <person name="Palacios G.F."/>
            <person name="Redden C.L."/>
            <person name="Minogue T.D."/>
            <person name="Chain P.S."/>
        </authorList>
    </citation>
    <scope>NUCLEOTIDE SEQUENCE [LARGE SCALE GENOMIC DNA]</scope>
    <source>
        <strain evidence="12">ATCC 14581 / DSM 32 / JCM 2506 / NBRC 15308 / NCIMB 9376 / NCTC 10342 / NRRL B-14308 / VKM B-512</strain>
    </source>
</reference>
<evidence type="ECO:0000313" key="11">
    <source>
        <dbReference type="EMBL" id="AJI22582.1"/>
    </source>
</evidence>
<dbReference type="GO" id="GO:0006935">
    <property type="term" value="P:chemotaxis"/>
    <property type="evidence" value="ECO:0007669"/>
    <property type="project" value="UniProtKB-KW"/>
</dbReference>
<evidence type="ECO:0000256" key="3">
    <source>
        <dbReference type="ARBA" id="ARBA00008281"/>
    </source>
</evidence>
<evidence type="ECO:0000256" key="2">
    <source>
        <dbReference type="ARBA" id="ARBA00004162"/>
    </source>
</evidence>
<gene>
    <name evidence="11" type="ORF">BG04_1100</name>
</gene>
<evidence type="ECO:0000256" key="7">
    <source>
        <dbReference type="ARBA" id="ARBA00022779"/>
    </source>
</evidence>
<dbReference type="RefSeq" id="WP_025750316.1">
    <property type="nucleotide sequence ID" value="NZ_BCVB01000001.1"/>
</dbReference>
<protein>
    <recommendedName>
        <fullName evidence="10">Flagellar protein FliL</fullName>
    </recommendedName>
</protein>
<keyword evidence="11" id="KW-0282">Flagellum</keyword>
<evidence type="ECO:0000256" key="8">
    <source>
        <dbReference type="ARBA" id="ARBA00022989"/>
    </source>
</evidence>
<dbReference type="GO" id="GO:0071978">
    <property type="term" value="P:bacterial-type flagellum-dependent swarming motility"/>
    <property type="evidence" value="ECO:0007669"/>
    <property type="project" value="TreeGrafter"/>
</dbReference>
<keyword evidence="7 10" id="KW-0283">Flagellar rotation</keyword>
<evidence type="ECO:0000256" key="5">
    <source>
        <dbReference type="ARBA" id="ARBA00022500"/>
    </source>
</evidence>